<sequence length="162" mass="17216">MCIGKIKPACHPGIPAERVVYINGAIKAATLHLAHVAIHVAGKSHGGRQVGTCLVDLSSVLGEVLHDQLHSAILKEINFKAHILFQGNLPSDHRIGITVDIESAVVGVEIPTPTVATATANIGEEEETIGSISNLIVSHLTPGILQLEARQHIFERLPKGFV</sequence>
<protein>
    <submittedName>
        <fullName evidence="1">Uncharacterized protein</fullName>
    </submittedName>
</protein>
<dbReference type="AlphaFoldDB" id="A0A645IZJ5"/>
<dbReference type="EMBL" id="VSSQ01127439">
    <property type="protein sequence ID" value="MPN56741.1"/>
    <property type="molecule type" value="Genomic_DNA"/>
</dbReference>
<proteinExistence type="predicted"/>
<comment type="caution">
    <text evidence="1">The sequence shown here is derived from an EMBL/GenBank/DDBJ whole genome shotgun (WGS) entry which is preliminary data.</text>
</comment>
<evidence type="ECO:0000313" key="1">
    <source>
        <dbReference type="EMBL" id="MPN56741.1"/>
    </source>
</evidence>
<reference evidence="1" key="1">
    <citation type="submission" date="2019-08" db="EMBL/GenBank/DDBJ databases">
        <authorList>
            <person name="Kucharzyk K."/>
            <person name="Murdoch R.W."/>
            <person name="Higgins S."/>
            <person name="Loffler F."/>
        </authorList>
    </citation>
    <scope>NUCLEOTIDE SEQUENCE</scope>
</reference>
<name>A0A645IZJ5_9ZZZZ</name>
<gene>
    <name evidence="1" type="ORF">SDC9_204433</name>
</gene>
<accession>A0A645IZJ5</accession>
<organism evidence="1">
    <name type="scientific">bioreactor metagenome</name>
    <dbReference type="NCBI Taxonomy" id="1076179"/>
    <lineage>
        <taxon>unclassified sequences</taxon>
        <taxon>metagenomes</taxon>
        <taxon>ecological metagenomes</taxon>
    </lineage>
</organism>